<gene>
    <name evidence="1" type="ORF">S03H2_46984</name>
</gene>
<reference evidence="1" key="1">
    <citation type="journal article" date="2014" name="Front. Microbiol.">
        <title>High frequency of phylogenetically diverse reductive dehalogenase-homologous genes in deep subseafloor sedimentary metagenomes.</title>
        <authorList>
            <person name="Kawai M."/>
            <person name="Futagami T."/>
            <person name="Toyoda A."/>
            <person name="Takaki Y."/>
            <person name="Nishi S."/>
            <person name="Hori S."/>
            <person name="Arai W."/>
            <person name="Tsubouchi T."/>
            <person name="Morono Y."/>
            <person name="Uchiyama I."/>
            <person name="Ito T."/>
            <person name="Fujiyama A."/>
            <person name="Inagaki F."/>
            <person name="Takami H."/>
        </authorList>
    </citation>
    <scope>NUCLEOTIDE SEQUENCE</scope>
    <source>
        <strain evidence="1">Expedition CK06-06</strain>
    </source>
</reference>
<protein>
    <submittedName>
        <fullName evidence="1">Uncharacterized protein</fullName>
    </submittedName>
</protein>
<proteinExistence type="predicted"/>
<accession>X1JEG6</accession>
<evidence type="ECO:0000313" key="1">
    <source>
        <dbReference type="EMBL" id="GAH68153.1"/>
    </source>
</evidence>
<name>X1JEG6_9ZZZZ</name>
<comment type="caution">
    <text evidence="1">The sequence shown here is derived from an EMBL/GenBank/DDBJ whole genome shotgun (WGS) entry which is preliminary data.</text>
</comment>
<organism evidence="1">
    <name type="scientific">marine sediment metagenome</name>
    <dbReference type="NCBI Taxonomy" id="412755"/>
    <lineage>
        <taxon>unclassified sequences</taxon>
        <taxon>metagenomes</taxon>
        <taxon>ecological metagenomes</taxon>
    </lineage>
</organism>
<sequence>REIYKRYGFDMLAIWGKDIKDETLLLNKILEFERMR</sequence>
<feature type="non-terminal residue" evidence="1">
    <location>
        <position position="1"/>
    </location>
</feature>
<dbReference type="AlphaFoldDB" id="X1JEG6"/>
<dbReference type="EMBL" id="BARU01029544">
    <property type="protein sequence ID" value="GAH68153.1"/>
    <property type="molecule type" value="Genomic_DNA"/>
</dbReference>